<evidence type="ECO:0000313" key="1">
    <source>
        <dbReference type="EMBL" id="TDE09832.1"/>
    </source>
</evidence>
<comment type="caution">
    <text evidence="1">The sequence shown here is derived from an EMBL/GenBank/DDBJ whole genome shotgun (WGS) entry which is preliminary data.</text>
</comment>
<evidence type="ECO:0000313" key="2">
    <source>
        <dbReference type="Proteomes" id="UP000294850"/>
    </source>
</evidence>
<reference evidence="1 2" key="1">
    <citation type="submission" date="2019-03" db="EMBL/GenBank/DDBJ databases">
        <title>Dyadobacter AR-3-6 sp. nov., isolated from arctic soil.</title>
        <authorList>
            <person name="Chaudhary D.K."/>
        </authorList>
    </citation>
    <scope>NUCLEOTIDE SEQUENCE [LARGE SCALE GENOMIC DNA]</scope>
    <source>
        <strain evidence="1 2">AR-3-6</strain>
    </source>
</reference>
<sequence length="123" mass="14099">MKTITYTLMLLALAFVLVTELLNFKTSIKPKPVGQLINKLPSSTVKSDSVKAAILEKVHIPKTKFSDEQFLLVYKNVNGEVWKIENSLPFWGAGEKNDSVWVYFSNENRRNGYITYLDVRPMK</sequence>
<name>A0A4R5D8E6_9BACT</name>
<accession>A0A4R5D8E6</accession>
<proteinExistence type="predicted"/>
<organism evidence="1 2">
    <name type="scientific">Dyadobacter psychrotolerans</name>
    <dbReference type="NCBI Taxonomy" id="2541721"/>
    <lineage>
        <taxon>Bacteria</taxon>
        <taxon>Pseudomonadati</taxon>
        <taxon>Bacteroidota</taxon>
        <taxon>Cytophagia</taxon>
        <taxon>Cytophagales</taxon>
        <taxon>Spirosomataceae</taxon>
        <taxon>Dyadobacter</taxon>
    </lineage>
</organism>
<dbReference type="Proteomes" id="UP000294850">
    <property type="component" value="Unassembled WGS sequence"/>
</dbReference>
<dbReference type="RefSeq" id="WP_131962035.1">
    <property type="nucleotide sequence ID" value="NZ_SMFL01000018.1"/>
</dbReference>
<dbReference type="EMBL" id="SMFL01000018">
    <property type="protein sequence ID" value="TDE09832.1"/>
    <property type="molecule type" value="Genomic_DNA"/>
</dbReference>
<keyword evidence="2" id="KW-1185">Reference proteome</keyword>
<dbReference type="AlphaFoldDB" id="A0A4R5D8E6"/>
<protein>
    <submittedName>
        <fullName evidence="1">Uncharacterized protein</fullName>
    </submittedName>
</protein>
<dbReference type="OrthoDB" id="9832222at2"/>
<gene>
    <name evidence="1" type="ORF">E0F88_30030</name>
</gene>